<dbReference type="PANTHER" id="PTHR12710:SF0">
    <property type="entry name" value="NUCLEAR PROTEIN LOCALIZATION PROTEIN 4 HOMOLOG"/>
    <property type="match status" value="1"/>
</dbReference>
<keyword evidence="11" id="KW-1185">Reference proteome</keyword>
<evidence type="ECO:0000256" key="2">
    <source>
        <dbReference type="ARBA" id="ARBA00022723"/>
    </source>
</evidence>
<dbReference type="GO" id="GO:0008270">
    <property type="term" value="F:zinc ion binding"/>
    <property type="evidence" value="ECO:0007669"/>
    <property type="project" value="UniProtKB-KW"/>
</dbReference>
<dbReference type="Gene3D" id="3.10.20.90">
    <property type="entry name" value="Phosphatidylinositol 3-kinase Catalytic Subunit, Chain A, domain 1"/>
    <property type="match status" value="1"/>
</dbReference>
<keyword evidence="2" id="KW-0479">Metal-binding</keyword>
<reference evidence="10" key="1">
    <citation type="submission" date="2020-11" db="EMBL/GenBank/DDBJ databases">
        <authorList>
            <person name="Tran Van P."/>
        </authorList>
    </citation>
    <scope>NUCLEOTIDE SEQUENCE</scope>
</reference>
<keyword evidence="4" id="KW-0862">Zinc</keyword>
<evidence type="ECO:0000256" key="3">
    <source>
        <dbReference type="ARBA" id="ARBA00022771"/>
    </source>
</evidence>
<dbReference type="SUPFAM" id="SSF90209">
    <property type="entry name" value="Ran binding protein zinc finger-like"/>
    <property type="match status" value="1"/>
</dbReference>
<dbReference type="SUPFAM" id="SSF54236">
    <property type="entry name" value="Ubiquitin-like"/>
    <property type="match status" value="1"/>
</dbReference>
<dbReference type="GO" id="GO:0043130">
    <property type="term" value="F:ubiquitin binding"/>
    <property type="evidence" value="ECO:0007669"/>
    <property type="project" value="TreeGrafter"/>
</dbReference>
<dbReference type="InterPro" id="IPR007717">
    <property type="entry name" value="NPL4_C"/>
</dbReference>
<protein>
    <recommendedName>
        <fullName evidence="6">Nuclear protein localization protein 4 homolog</fullName>
    </recommendedName>
</protein>
<dbReference type="FunFam" id="3.40.140.10:FF:000012">
    <property type="entry name" value="nuclear protein localization protein 4 homolog"/>
    <property type="match status" value="1"/>
</dbReference>
<dbReference type="InterPro" id="IPR024682">
    <property type="entry name" value="Npl4_Ub-like_dom"/>
</dbReference>
<organism evidence="10">
    <name type="scientific">Oppiella nova</name>
    <dbReference type="NCBI Taxonomy" id="334625"/>
    <lineage>
        <taxon>Eukaryota</taxon>
        <taxon>Metazoa</taxon>
        <taxon>Ecdysozoa</taxon>
        <taxon>Arthropoda</taxon>
        <taxon>Chelicerata</taxon>
        <taxon>Arachnida</taxon>
        <taxon>Acari</taxon>
        <taxon>Acariformes</taxon>
        <taxon>Sarcoptiformes</taxon>
        <taxon>Oribatida</taxon>
        <taxon>Brachypylina</taxon>
        <taxon>Oppioidea</taxon>
        <taxon>Oppiidae</taxon>
        <taxon>Oppiella</taxon>
    </lineage>
</organism>
<keyword evidence="3 7" id="KW-0863">Zinc-finger</keyword>
<dbReference type="OrthoDB" id="10251089at2759"/>
<dbReference type="GO" id="GO:0006511">
    <property type="term" value="P:ubiquitin-dependent protein catabolic process"/>
    <property type="evidence" value="ECO:0007669"/>
    <property type="project" value="InterPro"/>
</dbReference>
<evidence type="ECO:0000313" key="11">
    <source>
        <dbReference type="Proteomes" id="UP000728032"/>
    </source>
</evidence>
<evidence type="ECO:0000259" key="8">
    <source>
        <dbReference type="PROSITE" id="PS50199"/>
    </source>
</evidence>
<evidence type="ECO:0000256" key="7">
    <source>
        <dbReference type="PROSITE-ProRule" id="PRU00322"/>
    </source>
</evidence>
<comment type="pathway">
    <text evidence="5">Protein degradation; proteasomal ubiquitin-dependent pathway.</text>
</comment>
<dbReference type="InterPro" id="IPR036443">
    <property type="entry name" value="Znf_RanBP2_sf"/>
</dbReference>
<evidence type="ECO:0000259" key="9">
    <source>
        <dbReference type="PROSITE" id="PS50249"/>
    </source>
</evidence>
<feature type="domain" description="RanBP2-type" evidence="8">
    <location>
        <begin position="598"/>
        <end position="627"/>
    </location>
</feature>
<accession>A0A7R9Q9A9</accession>
<evidence type="ECO:0000256" key="6">
    <source>
        <dbReference type="ARBA" id="ARBA00074519"/>
    </source>
</evidence>
<dbReference type="CDD" id="cd08061">
    <property type="entry name" value="MPN_NPL4"/>
    <property type="match status" value="1"/>
</dbReference>
<feature type="domain" description="MPN" evidence="9">
    <location>
        <begin position="237"/>
        <end position="375"/>
    </location>
</feature>
<dbReference type="InterPro" id="IPR029071">
    <property type="entry name" value="Ubiquitin-like_domsf"/>
</dbReference>
<dbReference type="Proteomes" id="UP000728032">
    <property type="component" value="Unassembled WGS sequence"/>
</dbReference>
<dbReference type="Pfam" id="PF05021">
    <property type="entry name" value="NPL4"/>
    <property type="match status" value="1"/>
</dbReference>
<dbReference type="Pfam" id="PF05020">
    <property type="entry name" value="zf-NPL4"/>
    <property type="match status" value="1"/>
</dbReference>
<dbReference type="AlphaFoldDB" id="A0A7R9Q9A9"/>
<dbReference type="PROSITE" id="PS50249">
    <property type="entry name" value="MPN"/>
    <property type="match status" value="1"/>
</dbReference>
<dbReference type="InterPro" id="IPR037518">
    <property type="entry name" value="MPN"/>
</dbReference>
<dbReference type="PROSITE" id="PS50199">
    <property type="entry name" value="ZF_RANBP2_2"/>
    <property type="match status" value="1"/>
</dbReference>
<dbReference type="PIRSF" id="PIRSF010052">
    <property type="entry name" value="Polyub_prc_Npl4"/>
    <property type="match status" value="1"/>
</dbReference>
<evidence type="ECO:0000256" key="4">
    <source>
        <dbReference type="ARBA" id="ARBA00022833"/>
    </source>
</evidence>
<sequence length="627" mass="70092">MLLRVETPDGTKRVDTADDESTEELIKKIQRVFNFEDVFGFKVFKDRSHKIQIPLLERKYVRDYGLKHGDVVYAIADKSGEQNNTTPTAPTTASTSTATVTASAANNHIIDNLTNGAVTEDEVDVVLYGQSGLIERPPDPAVCHHGSHAKCVHCTALEPYDEAYLKDHNIKHMSFHTYLKKLTNGIDKGKFAILENISCKVKTGCAGHLPWPKAICTKCQPSAITLNRQVYRHVDNVNFENSSIVENFLNYWRTTGYQRLGFLYGYYSVHKDVPLGIKATVVAIYEPPQESSRDFIKLVAPDKKAADVEFIANELGLKRIGWVFTDLIPDDIQKGTVKHLRNVETHFLSAQECIMAGALQNSHPNTCRYSPNGHTFGSKFVTICITGDISNAVHMEGYQVSNQCMALVRDNILLPTKDAPELGYVRETSRVQYVPDVYYNQKDGYGNEVQAMARPLPIEYLLVDVPVSTPMDPKFSFNPLKHLKAFPIENRLIEGHIQDFNALSNYLRQFNGQQFLEAVSDFHLLIYLTTMDALPLKETMKPLLQAIRASDTQLASEWARSDQWATVEQLVLANTSAPSTSASSSNSMPTNASTPAVEVPKWSCSFCTFENDGNTNTCEMCSLPKET</sequence>
<name>A0A7R9Q9A9_9ACAR</name>
<dbReference type="EMBL" id="OC914908">
    <property type="protein sequence ID" value="CAD7637397.1"/>
    <property type="molecule type" value="Genomic_DNA"/>
</dbReference>
<proteinExistence type="inferred from homology"/>
<dbReference type="InterPro" id="IPR001876">
    <property type="entry name" value="Znf_RanBP2"/>
</dbReference>
<dbReference type="GO" id="GO:0031625">
    <property type="term" value="F:ubiquitin protein ligase binding"/>
    <property type="evidence" value="ECO:0007669"/>
    <property type="project" value="TreeGrafter"/>
</dbReference>
<dbReference type="GO" id="GO:0005634">
    <property type="term" value="C:nucleus"/>
    <property type="evidence" value="ECO:0007669"/>
    <property type="project" value="TreeGrafter"/>
</dbReference>
<evidence type="ECO:0000256" key="5">
    <source>
        <dbReference type="ARBA" id="ARBA00060618"/>
    </source>
</evidence>
<evidence type="ECO:0000313" key="10">
    <source>
        <dbReference type="EMBL" id="CAD7637397.1"/>
    </source>
</evidence>
<evidence type="ECO:0000256" key="1">
    <source>
        <dbReference type="ARBA" id="ARBA00011025"/>
    </source>
</evidence>
<dbReference type="InterPro" id="IPR016563">
    <property type="entry name" value="Npl4"/>
</dbReference>
<dbReference type="PROSITE" id="PS01358">
    <property type="entry name" value="ZF_RANBP2_1"/>
    <property type="match status" value="1"/>
</dbReference>
<dbReference type="InterPro" id="IPR007716">
    <property type="entry name" value="NPL4_Zn-bd_put"/>
</dbReference>
<dbReference type="Pfam" id="PF11543">
    <property type="entry name" value="UN_NPL4"/>
    <property type="match status" value="1"/>
</dbReference>
<dbReference type="PANTHER" id="PTHR12710">
    <property type="entry name" value="NUCLEAR PROTEIN LOCALIZATION 4"/>
    <property type="match status" value="1"/>
</dbReference>
<comment type="similarity">
    <text evidence="1">Belongs to the NPL4 family.</text>
</comment>
<gene>
    <name evidence="10" type="ORF">ONB1V03_LOCUS790</name>
</gene>
<dbReference type="EMBL" id="CAJPVJ010000083">
    <property type="protein sequence ID" value="CAG2160444.1"/>
    <property type="molecule type" value="Genomic_DNA"/>
</dbReference>